<sequence>MTEMHYYFQSKEHEHAIHSLTQHELFDKVVVYLDEHQDIPITLRHLKQVFHSEKDLEKIIDRMIHYHLLQRKEKHYALTFPIFSKKPEFPLIKSVFFKQFQQIDEKSQVWFLGEGCWRHFLKDSCDFFFGVSHSNDSFFQKNQIKNDKIAFISIQNESSPSFTLPSYFKKLQLKPSLRKTEVDEFQQLQQLLGDVSLDYFLAQAQYLVTRAAKKRKIPSKRNIFYESMLSTGIFSLTENHCFNLSYPLFDNKEENSINDLRDEWLDELTQILSLKNKSTEQIQYEKMCLYAQLLTHLKIQELNYIKIISSYK</sequence>
<dbReference type="RefSeq" id="WP_015694912.1">
    <property type="nucleotide sequence ID" value="NZ_AP018492.1"/>
</dbReference>
<dbReference type="InterPro" id="IPR014924">
    <property type="entry name" value="DUF1803"/>
</dbReference>
<dbReference type="GeneID" id="57043389"/>
<dbReference type="Pfam" id="PF08820">
    <property type="entry name" value="DUF1803"/>
    <property type="match status" value="1"/>
</dbReference>
<gene>
    <name evidence="1" type="ORF">DAT561_0841</name>
</gene>
<accession>A0A2Z5Y281</accession>
<dbReference type="EMBL" id="AP018492">
    <property type="protein sequence ID" value="BBC60955.1"/>
    <property type="molecule type" value="Genomic_DNA"/>
</dbReference>
<evidence type="ECO:0000313" key="1">
    <source>
        <dbReference type="EMBL" id="BBC60955.1"/>
    </source>
</evidence>
<evidence type="ECO:0000313" key="2">
    <source>
        <dbReference type="Proteomes" id="UP000269226"/>
    </source>
</evidence>
<evidence type="ECO:0008006" key="3">
    <source>
        <dbReference type="Google" id="ProtNLM"/>
    </source>
</evidence>
<dbReference type="AlphaFoldDB" id="A0A2Z5Y281"/>
<dbReference type="Proteomes" id="UP000269226">
    <property type="component" value="Chromosome"/>
</dbReference>
<name>A0A2Z5Y281_9ENTE</name>
<reference evidence="1 2" key="1">
    <citation type="submission" date="2018-01" db="EMBL/GenBank/DDBJ databases">
        <title>Whole genome sequence of Melissococcus plutonius DAT561.</title>
        <authorList>
            <person name="Okumura K."/>
            <person name="Takamatsu D."/>
            <person name="Okura M."/>
        </authorList>
    </citation>
    <scope>NUCLEOTIDE SEQUENCE [LARGE SCALE GENOMIC DNA]</scope>
    <source>
        <strain evidence="1 2">DAT561</strain>
    </source>
</reference>
<organism evidence="1 2">
    <name type="scientific">Melissococcus plutonius</name>
    <dbReference type="NCBI Taxonomy" id="33970"/>
    <lineage>
        <taxon>Bacteria</taxon>
        <taxon>Bacillati</taxon>
        <taxon>Bacillota</taxon>
        <taxon>Bacilli</taxon>
        <taxon>Lactobacillales</taxon>
        <taxon>Enterococcaceae</taxon>
        <taxon>Melissococcus</taxon>
    </lineage>
</organism>
<proteinExistence type="predicted"/>
<protein>
    <recommendedName>
        <fullName evidence="3">DUF1803 domain-containing protein</fullName>
    </recommendedName>
</protein>